<dbReference type="STRING" id="356882.A0A423W703"/>
<accession>A0A423W703</accession>
<dbReference type="AlphaFoldDB" id="A0A423W703"/>
<dbReference type="Pfam" id="PF00856">
    <property type="entry name" value="SET"/>
    <property type="match status" value="1"/>
</dbReference>
<dbReference type="Proteomes" id="UP000283895">
    <property type="component" value="Unassembled WGS sequence"/>
</dbReference>
<dbReference type="CDD" id="cd20071">
    <property type="entry name" value="SET_SMYD"/>
    <property type="match status" value="1"/>
</dbReference>
<dbReference type="Gene3D" id="2.170.270.10">
    <property type="entry name" value="SET domain"/>
    <property type="match status" value="1"/>
</dbReference>
<dbReference type="PANTHER" id="PTHR47332:SF4">
    <property type="entry name" value="SET DOMAIN-CONTAINING PROTEIN 5"/>
    <property type="match status" value="1"/>
</dbReference>
<evidence type="ECO:0000313" key="2">
    <source>
        <dbReference type="EMBL" id="ROV99117.1"/>
    </source>
</evidence>
<dbReference type="EMBL" id="LKEA01000024">
    <property type="protein sequence ID" value="ROV99117.1"/>
    <property type="molecule type" value="Genomic_DNA"/>
</dbReference>
<dbReference type="InterPro" id="IPR011990">
    <property type="entry name" value="TPR-like_helical_dom_sf"/>
</dbReference>
<gene>
    <name evidence="2" type="ORF">VMCG_06622</name>
</gene>
<dbReference type="InterPro" id="IPR053185">
    <property type="entry name" value="SET_domain_protein"/>
</dbReference>
<keyword evidence="3" id="KW-1185">Reference proteome</keyword>
<comment type="caution">
    <text evidence="2">The sequence shown here is derived from an EMBL/GenBank/DDBJ whole genome shotgun (WGS) entry which is preliminary data.</text>
</comment>
<protein>
    <recommendedName>
        <fullName evidence="1">SET domain-containing protein</fullName>
    </recommendedName>
</protein>
<dbReference type="PROSITE" id="PS50280">
    <property type="entry name" value="SET"/>
    <property type="match status" value="1"/>
</dbReference>
<evidence type="ECO:0000313" key="3">
    <source>
        <dbReference type="Proteomes" id="UP000283895"/>
    </source>
</evidence>
<sequence>MSTGLPRRLRQCSASSAMLTVSAETFVLDSVKVRPAGDGMGNGLFATVDIPKGTRIIAESPLVFLAPSERPFFQFCHLVRSLGDKTSQLDELFHNPILLDKSQAGNLFERIRTESGLLEVAHHRSQPPDGTMVKRYAIFLTNCNEILRGKDIGRGIFHIYSRINHSCEPNVFCDWNTNLKQETVHAARDIKAGEQILQGYLSTEDFMTRKERAAKLRSWGFTCRCSACAHPEVSDPVRKQMGTLHAELNNISQLHQNDDMNYRRGMAADGLQKAKALAELLEATGRCSWKLCQATLGNEAAAVEYARKNLEAQEIIVGKDGMDRTWIERLGLRIS</sequence>
<dbReference type="InterPro" id="IPR046341">
    <property type="entry name" value="SET_dom_sf"/>
</dbReference>
<dbReference type="OrthoDB" id="265717at2759"/>
<reference evidence="2 3" key="1">
    <citation type="submission" date="2015-09" db="EMBL/GenBank/DDBJ databases">
        <title>Host preference determinants of Valsa canker pathogens revealed by comparative genomics.</title>
        <authorList>
            <person name="Yin Z."/>
            <person name="Huang L."/>
        </authorList>
    </citation>
    <scope>NUCLEOTIDE SEQUENCE [LARGE SCALE GENOMIC DNA]</scope>
    <source>
        <strain evidence="2 3">03-1</strain>
    </source>
</reference>
<dbReference type="SUPFAM" id="SSF82199">
    <property type="entry name" value="SET domain"/>
    <property type="match status" value="1"/>
</dbReference>
<dbReference type="SMART" id="SM00317">
    <property type="entry name" value="SET"/>
    <property type="match status" value="1"/>
</dbReference>
<proteinExistence type="predicted"/>
<organism evidence="2 3">
    <name type="scientific">Cytospora schulzeri</name>
    <dbReference type="NCBI Taxonomy" id="448051"/>
    <lineage>
        <taxon>Eukaryota</taxon>
        <taxon>Fungi</taxon>
        <taxon>Dikarya</taxon>
        <taxon>Ascomycota</taxon>
        <taxon>Pezizomycotina</taxon>
        <taxon>Sordariomycetes</taxon>
        <taxon>Sordariomycetidae</taxon>
        <taxon>Diaporthales</taxon>
        <taxon>Cytosporaceae</taxon>
        <taxon>Cytospora</taxon>
    </lineage>
</organism>
<name>A0A423W703_9PEZI</name>
<dbReference type="Gene3D" id="1.25.40.10">
    <property type="entry name" value="Tetratricopeptide repeat domain"/>
    <property type="match status" value="1"/>
</dbReference>
<feature type="domain" description="SET" evidence="1">
    <location>
        <begin position="29"/>
        <end position="201"/>
    </location>
</feature>
<dbReference type="PANTHER" id="PTHR47332">
    <property type="entry name" value="SET DOMAIN-CONTAINING PROTEIN 5"/>
    <property type="match status" value="1"/>
</dbReference>
<dbReference type="InterPro" id="IPR001214">
    <property type="entry name" value="SET_dom"/>
</dbReference>
<evidence type="ECO:0000259" key="1">
    <source>
        <dbReference type="PROSITE" id="PS50280"/>
    </source>
</evidence>